<dbReference type="Pfam" id="PF07693">
    <property type="entry name" value="KAP_NTPase"/>
    <property type="match status" value="1"/>
</dbReference>
<dbReference type="STRING" id="1434118.MSSAC_4009"/>
<dbReference type="AlphaFoldDB" id="A0A0E3PT50"/>
<dbReference type="RefSeq" id="WP_048185025.1">
    <property type="nucleotide sequence ID" value="NZ_CP009508.1"/>
</dbReference>
<dbReference type="HOGENOM" id="CLU_1145241_0_0_2"/>
<name>A0A0E3PT50_9EURY</name>
<accession>A0A0E3PT50</accession>
<dbReference type="InterPro" id="IPR011646">
    <property type="entry name" value="KAP_P-loop"/>
</dbReference>
<gene>
    <name evidence="3" type="ORF">MSSAC_4009</name>
</gene>
<keyword evidence="1" id="KW-1133">Transmembrane helix</keyword>
<dbReference type="InterPro" id="IPR027417">
    <property type="entry name" value="P-loop_NTPase"/>
</dbReference>
<evidence type="ECO:0000313" key="3">
    <source>
        <dbReference type="EMBL" id="AKB38599.1"/>
    </source>
</evidence>
<dbReference type="Gene3D" id="3.40.50.300">
    <property type="entry name" value="P-loop containing nucleotide triphosphate hydrolases"/>
    <property type="match status" value="1"/>
</dbReference>
<evidence type="ECO:0000313" key="4">
    <source>
        <dbReference type="Proteomes" id="UP000033123"/>
    </source>
</evidence>
<organism evidence="3 4">
    <name type="scientific">Methanosarcina siciliae C2J</name>
    <dbReference type="NCBI Taxonomy" id="1434118"/>
    <lineage>
        <taxon>Archaea</taxon>
        <taxon>Methanobacteriati</taxon>
        <taxon>Methanobacteriota</taxon>
        <taxon>Stenosarchaea group</taxon>
        <taxon>Methanomicrobia</taxon>
        <taxon>Methanosarcinales</taxon>
        <taxon>Methanosarcinaceae</taxon>
        <taxon>Methanosarcina</taxon>
    </lineage>
</organism>
<dbReference type="EMBL" id="CP009508">
    <property type="protein sequence ID" value="AKB38599.1"/>
    <property type="molecule type" value="Genomic_DNA"/>
</dbReference>
<protein>
    <recommendedName>
        <fullName evidence="2">KAP NTPase domain-containing protein</fullName>
    </recommendedName>
</protein>
<dbReference type="GeneID" id="24873731"/>
<dbReference type="PANTHER" id="PTHR22674">
    <property type="entry name" value="NTPASE, KAP FAMILY P-LOOP DOMAIN-CONTAINING 1"/>
    <property type="match status" value="1"/>
</dbReference>
<dbReference type="SUPFAM" id="SSF52540">
    <property type="entry name" value="P-loop containing nucleoside triphosphate hydrolases"/>
    <property type="match status" value="1"/>
</dbReference>
<dbReference type="InterPro" id="IPR052754">
    <property type="entry name" value="NTPase_KAP_P-loop"/>
</dbReference>
<proteinExistence type="predicted"/>
<dbReference type="Proteomes" id="UP000033123">
    <property type="component" value="Chromosome"/>
</dbReference>
<feature type="domain" description="KAP NTPase" evidence="2">
    <location>
        <begin position="25"/>
        <end position="146"/>
    </location>
</feature>
<dbReference type="PATRIC" id="fig|1434118.4.peg.5156"/>
<sequence length="242" mass="28584">MADEKSKSPLECLNDVSTEKDILGFQPYVEAIAEFLTAEGTQPPITLSIEGEWGCGKSSFMKQLEKEIRKKNESGKETKYFTVWFNSWKYDKEDELWASFALNFMDKLSEQLSWKRLQLSRLKLFYLRYKLRLKSKFLILVHFFWSILSFILIFSFLFLIITYVLSYLGMPLPYFINEKLVKNFTNIVLTLTPHVGLMNYFSTEKWFIDVFRDPFGLKNLNQIRITRNTSLLESTFIPTSMK</sequence>
<feature type="transmembrane region" description="Helical" evidence="1">
    <location>
        <begin position="137"/>
        <end position="164"/>
    </location>
</feature>
<dbReference type="PANTHER" id="PTHR22674:SF6">
    <property type="entry name" value="NTPASE KAP FAMILY P-LOOP DOMAIN-CONTAINING PROTEIN 1"/>
    <property type="match status" value="1"/>
</dbReference>
<keyword evidence="1" id="KW-0812">Transmembrane</keyword>
<evidence type="ECO:0000259" key="2">
    <source>
        <dbReference type="Pfam" id="PF07693"/>
    </source>
</evidence>
<evidence type="ECO:0000256" key="1">
    <source>
        <dbReference type="SAM" id="Phobius"/>
    </source>
</evidence>
<reference evidence="3 4" key="1">
    <citation type="submission" date="2014-07" db="EMBL/GenBank/DDBJ databases">
        <title>Methanogenic archaea and the global carbon cycle.</title>
        <authorList>
            <person name="Henriksen J.R."/>
            <person name="Luke J."/>
            <person name="Reinhart S."/>
            <person name="Benedict M.N."/>
            <person name="Youngblut N.D."/>
            <person name="Metcalf M.E."/>
            <person name="Whitaker R.J."/>
            <person name="Metcalf W.W."/>
        </authorList>
    </citation>
    <scope>NUCLEOTIDE SEQUENCE [LARGE SCALE GENOMIC DNA]</scope>
    <source>
        <strain evidence="3 4">C2J</strain>
    </source>
</reference>
<keyword evidence="1" id="KW-0472">Membrane</keyword>
<dbReference type="KEGG" id="msj:MSSAC_4009"/>